<evidence type="ECO:0000313" key="3">
    <source>
        <dbReference type="Proteomes" id="UP000296862"/>
    </source>
</evidence>
<feature type="chain" id="PRO_5020830922" description="DUF4468 domain-containing protein" evidence="1">
    <location>
        <begin position="19"/>
        <end position="192"/>
    </location>
</feature>
<name>A0A4P7PU02_9FLAO</name>
<sequence>MKNLIPLCCFFLSISAFSQSSESMKVASKKFYEANYLMDFEGIVSLLHPETVKSIGKDLMLEKLDKYYGNDEYRLREQLETLPFQYGVIKKIEGKSFCVITFRNPLRYFFETKLTTETSAEKATWLKQITKSKDVTFEPKRNSFNVRRTTTYVAVIDETTNNEWKFFNLDDANQLASFQAIFSESIKKQLGL</sequence>
<keyword evidence="1" id="KW-0732">Signal</keyword>
<protein>
    <recommendedName>
        <fullName evidence="4">DUF4468 domain-containing protein</fullName>
    </recommendedName>
</protein>
<dbReference type="RefSeq" id="WP_136152030.1">
    <property type="nucleotide sequence ID" value="NZ_CP038810.1"/>
</dbReference>
<dbReference type="AlphaFoldDB" id="A0A4P7PU02"/>
<reference evidence="2 3" key="1">
    <citation type="submission" date="2019-04" db="EMBL/GenBank/DDBJ databases">
        <title>Flavobacterium sp. GS03.</title>
        <authorList>
            <person name="Kim H."/>
        </authorList>
    </citation>
    <scope>NUCLEOTIDE SEQUENCE [LARGE SCALE GENOMIC DNA]</scope>
    <source>
        <strain evidence="2 3">GS03</strain>
    </source>
</reference>
<evidence type="ECO:0008006" key="4">
    <source>
        <dbReference type="Google" id="ProtNLM"/>
    </source>
</evidence>
<dbReference type="EMBL" id="CP038810">
    <property type="protein sequence ID" value="QBZ98115.1"/>
    <property type="molecule type" value="Genomic_DNA"/>
</dbReference>
<gene>
    <name evidence="2" type="ORF">GS03_01620</name>
</gene>
<evidence type="ECO:0000313" key="2">
    <source>
        <dbReference type="EMBL" id="QBZ98115.1"/>
    </source>
</evidence>
<dbReference type="OrthoDB" id="982449at2"/>
<accession>A0A4P7PU02</accession>
<dbReference type="KEGG" id="fsn:GS03_01620"/>
<dbReference type="Proteomes" id="UP000296862">
    <property type="component" value="Chromosome"/>
</dbReference>
<feature type="signal peptide" evidence="1">
    <location>
        <begin position="1"/>
        <end position="18"/>
    </location>
</feature>
<organism evidence="2 3">
    <name type="scientific">Flavobacterium sangjuense</name>
    <dbReference type="NCBI Taxonomy" id="2518177"/>
    <lineage>
        <taxon>Bacteria</taxon>
        <taxon>Pseudomonadati</taxon>
        <taxon>Bacteroidota</taxon>
        <taxon>Flavobacteriia</taxon>
        <taxon>Flavobacteriales</taxon>
        <taxon>Flavobacteriaceae</taxon>
        <taxon>Flavobacterium</taxon>
    </lineage>
</organism>
<keyword evidence="3" id="KW-1185">Reference proteome</keyword>
<proteinExistence type="predicted"/>
<evidence type="ECO:0000256" key="1">
    <source>
        <dbReference type="SAM" id="SignalP"/>
    </source>
</evidence>